<dbReference type="OrthoDB" id="417697at2759"/>
<organism evidence="2 3">
    <name type="scientific">Friedmanniomyces endolithicus</name>
    <dbReference type="NCBI Taxonomy" id="329885"/>
    <lineage>
        <taxon>Eukaryota</taxon>
        <taxon>Fungi</taxon>
        <taxon>Dikarya</taxon>
        <taxon>Ascomycota</taxon>
        <taxon>Pezizomycotina</taxon>
        <taxon>Dothideomycetes</taxon>
        <taxon>Dothideomycetidae</taxon>
        <taxon>Mycosphaerellales</taxon>
        <taxon>Teratosphaeriaceae</taxon>
        <taxon>Friedmanniomyces</taxon>
    </lineage>
</organism>
<dbReference type="PANTHER" id="PTHR43591">
    <property type="entry name" value="METHYLTRANSFERASE"/>
    <property type="match status" value="1"/>
</dbReference>
<dbReference type="EMBL" id="NAJP01000046">
    <property type="protein sequence ID" value="TKA38326.1"/>
    <property type="molecule type" value="Genomic_DNA"/>
</dbReference>
<dbReference type="Proteomes" id="UP000310066">
    <property type="component" value="Unassembled WGS sequence"/>
</dbReference>
<evidence type="ECO:0000313" key="2">
    <source>
        <dbReference type="EMBL" id="TKA38326.1"/>
    </source>
</evidence>
<evidence type="ECO:0000313" key="3">
    <source>
        <dbReference type="Proteomes" id="UP000310066"/>
    </source>
</evidence>
<feature type="domain" description="Methyltransferase" evidence="1">
    <location>
        <begin position="76"/>
        <end position="170"/>
    </location>
</feature>
<name>A0A4U0UTA6_9PEZI</name>
<dbReference type="STRING" id="329885.A0A4U0UTA6"/>
<evidence type="ECO:0000259" key="1">
    <source>
        <dbReference type="Pfam" id="PF13649"/>
    </source>
</evidence>
<dbReference type="PANTHER" id="PTHR43591:SF110">
    <property type="entry name" value="RHODANESE DOMAIN-CONTAINING PROTEIN"/>
    <property type="match status" value="1"/>
</dbReference>
<dbReference type="Gene3D" id="3.40.50.150">
    <property type="entry name" value="Vaccinia Virus protein VP39"/>
    <property type="match status" value="1"/>
</dbReference>
<dbReference type="InterPro" id="IPR041698">
    <property type="entry name" value="Methyltransf_25"/>
</dbReference>
<proteinExistence type="predicted"/>
<protein>
    <recommendedName>
        <fullName evidence="1">Methyltransferase domain-containing protein</fullName>
    </recommendedName>
</protein>
<dbReference type="SUPFAM" id="SSF53335">
    <property type="entry name" value="S-adenosyl-L-methionine-dependent methyltransferases"/>
    <property type="match status" value="1"/>
</dbReference>
<reference evidence="2 3" key="1">
    <citation type="submission" date="2017-03" db="EMBL/GenBank/DDBJ databases">
        <title>Genomes of endolithic fungi from Antarctica.</title>
        <authorList>
            <person name="Coleine C."/>
            <person name="Masonjones S."/>
            <person name="Stajich J.E."/>
        </authorList>
    </citation>
    <scope>NUCLEOTIDE SEQUENCE [LARGE SCALE GENOMIC DNA]</scope>
    <source>
        <strain evidence="2 3">CCFEE 5311</strain>
    </source>
</reference>
<comment type="caution">
    <text evidence="2">The sequence shown here is derived from an EMBL/GenBank/DDBJ whole genome shotgun (WGS) entry which is preliminary data.</text>
</comment>
<gene>
    <name evidence="2" type="ORF">B0A54_09267</name>
</gene>
<sequence length="314" mass="34319">MLRGHVTETDSDPPHGFEILMAVVSSLLLGLCTHLESHLRANIVDHRLHLQHWIFTHQLGYLLHPKISVGEKPLKIADVACGNAAWLLDLARQHPQHEYVGLDITPAHFPAAGNLPPNIRLHVQDAFAELPSEYVGAFDIVSIRTIYSAVIDNNVEPLLSNLLKMLKPGGYLQWAENDASTLTARAPEGTGMNAMTSVASIQNFFSRHQGKMDPGWLHNLGSTLEQHGCEVLADDVIVPLPELSRAWSDNLLMVWMGLPGRLPEQAIPLPQVPGLPASLSRQSLGDLIMQSTAEASQGAWAAMDQRVVVARKAG</sequence>
<dbReference type="CDD" id="cd02440">
    <property type="entry name" value="AdoMet_MTases"/>
    <property type="match status" value="1"/>
</dbReference>
<dbReference type="Pfam" id="PF13649">
    <property type="entry name" value="Methyltransf_25"/>
    <property type="match status" value="1"/>
</dbReference>
<dbReference type="AlphaFoldDB" id="A0A4U0UTA6"/>
<dbReference type="InterPro" id="IPR029063">
    <property type="entry name" value="SAM-dependent_MTases_sf"/>
</dbReference>
<accession>A0A4U0UTA6</accession>